<dbReference type="OMA" id="CHTHTNT"/>
<sequence length="373" mass="42557">MMKCFERLVKEHIVSRLPSTFDPFQFAYRRNHSTEDAISSALHLSLAHLEEKNTHVRMLFLDFSSAFNTIIPQHLAGKLGHLSFSTPLRNWLLDFLTDRPQSVRIGQHTSDVITLSTGSPQGCVLSPLLFTLMTHDCAPRFATNHIVKFANDTTVVGLIRDDNDLDYREEVEQLVDWCRDNSLILNVDKTKEMIVDFRKNRPSHAPLLINSSAVEVVSSTKFLGVHITNDLTWTVNTTSLVKRAQKRLYFLRRMRRAHLPPPILKTFYRSTIESILTSCLSVWCGGCSASYWKNVRRVVRTAERIIGAPLPSIQDISSQRCVSRGRNIISDPSHPHHGLFSLLPSGKRFCSIRCRSTRFRNSFFPLAIRLLNS</sequence>
<reference evidence="3" key="2">
    <citation type="journal article" date="2013" name="Nat. Genet.">
        <title>The genome of the platyfish, Xiphophorus maculatus, provides insights into evolutionary adaptation and several complex traits.</title>
        <authorList>
            <person name="Schartl M."/>
            <person name="Walter R.B."/>
            <person name="Shen Y."/>
            <person name="Garcia T."/>
            <person name="Catchen J."/>
            <person name="Amores A."/>
            <person name="Braasch I."/>
            <person name="Chalopin D."/>
            <person name="Volff J.N."/>
            <person name="Lesch K.P."/>
            <person name="Bisazza A."/>
            <person name="Minx P."/>
            <person name="Hillier L."/>
            <person name="Wilson R.K."/>
            <person name="Fuerstenberg S."/>
            <person name="Boore J."/>
            <person name="Searle S."/>
            <person name="Postlethwait J.H."/>
            <person name="Warren W.C."/>
        </authorList>
    </citation>
    <scope>NUCLEOTIDE SEQUENCE [LARGE SCALE GENOMIC DNA]</scope>
    <source>
        <strain evidence="3">JP 163 A</strain>
    </source>
</reference>
<dbReference type="Ensembl" id="ENSXMAT00000027767.1">
    <property type="protein sequence ID" value="ENSXMAP00000040434.1"/>
    <property type="gene ID" value="ENSXMAG00000024874.1"/>
</dbReference>
<dbReference type="PROSITE" id="PS50878">
    <property type="entry name" value="RT_POL"/>
    <property type="match status" value="1"/>
</dbReference>
<dbReference type="PANTHER" id="PTHR33332">
    <property type="entry name" value="REVERSE TRANSCRIPTASE DOMAIN-CONTAINING PROTEIN"/>
    <property type="match status" value="1"/>
</dbReference>
<dbReference type="GeneTree" id="ENSGT01120000271821"/>
<proteinExistence type="predicted"/>
<evidence type="ECO:0000313" key="2">
    <source>
        <dbReference type="Ensembl" id="ENSXMAP00000040434.1"/>
    </source>
</evidence>
<keyword evidence="3" id="KW-1185">Reference proteome</keyword>
<organism evidence="2 3">
    <name type="scientific">Xiphophorus maculatus</name>
    <name type="common">Southern platyfish</name>
    <name type="synonym">Platypoecilus maculatus</name>
    <dbReference type="NCBI Taxonomy" id="8083"/>
    <lineage>
        <taxon>Eukaryota</taxon>
        <taxon>Metazoa</taxon>
        <taxon>Chordata</taxon>
        <taxon>Craniata</taxon>
        <taxon>Vertebrata</taxon>
        <taxon>Euteleostomi</taxon>
        <taxon>Actinopterygii</taxon>
        <taxon>Neopterygii</taxon>
        <taxon>Teleostei</taxon>
        <taxon>Neoteleostei</taxon>
        <taxon>Acanthomorphata</taxon>
        <taxon>Ovalentaria</taxon>
        <taxon>Atherinomorphae</taxon>
        <taxon>Cyprinodontiformes</taxon>
        <taxon>Poeciliidae</taxon>
        <taxon>Poeciliinae</taxon>
        <taxon>Xiphophorus</taxon>
    </lineage>
</organism>
<reference evidence="2" key="4">
    <citation type="submission" date="2025-09" db="UniProtKB">
        <authorList>
            <consortium name="Ensembl"/>
        </authorList>
    </citation>
    <scope>IDENTIFICATION</scope>
    <source>
        <strain evidence="2">JP 163 A</strain>
    </source>
</reference>
<reference evidence="2" key="3">
    <citation type="submission" date="2025-08" db="UniProtKB">
        <authorList>
            <consortium name="Ensembl"/>
        </authorList>
    </citation>
    <scope>IDENTIFICATION</scope>
    <source>
        <strain evidence="2">JP 163 A</strain>
    </source>
</reference>
<protein>
    <recommendedName>
        <fullName evidence="1">Reverse transcriptase domain-containing protein</fullName>
    </recommendedName>
</protein>
<dbReference type="AlphaFoldDB" id="A0A3B5RBP3"/>
<dbReference type="GO" id="GO:0016706">
    <property type="term" value="F:2-oxoglutarate-dependent dioxygenase activity"/>
    <property type="evidence" value="ECO:0007669"/>
    <property type="project" value="InterPro"/>
</dbReference>
<dbReference type="Pfam" id="PF09004">
    <property type="entry name" value="ALKBH8_N"/>
    <property type="match status" value="1"/>
</dbReference>
<evidence type="ECO:0000259" key="1">
    <source>
        <dbReference type="PROSITE" id="PS50878"/>
    </source>
</evidence>
<dbReference type="GO" id="GO:0008168">
    <property type="term" value="F:methyltransferase activity"/>
    <property type="evidence" value="ECO:0007669"/>
    <property type="project" value="InterPro"/>
</dbReference>
<evidence type="ECO:0000313" key="3">
    <source>
        <dbReference type="Proteomes" id="UP000002852"/>
    </source>
</evidence>
<dbReference type="STRING" id="8083.ENSXMAP00000040434"/>
<accession>A0A3B5RBP3</accession>
<reference evidence="3" key="1">
    <citation type="submission" date="2012-01" db="EMBL/GenBank/DDBJ databases">
        <authorList>
            <person name="Walter R."/>
            <person name="Schartl M."/>
            <person name="Warren W."/>
        </authorList>
    </citation>
    <scope>NUCLEOTIDE SEQUENCE [LARGE SCALE GENOMIC DNA]</scope>
    <source>
        <strain evidence="3">JP 163 A</strain>
    </source>
</reference>
<dbReference type="Proteomes" id="UP000002852">
    <property type="component" value="Unassembled WGS sequence"/>
</dbReference>
<name>A0A3B5RBP3_XIPMA</name>
<dbReference type="CDD" id="cd01650">
    <property type="entry name" value="RT_nLTR_like"/>
    <property type="match status" value="1"/>
</dbReference>
<dbReference type="InterPro" id="IPR000477">
    <property type="entry name" value="RT_dom"/>
</dbReference>
<feature type="domain" description="Reverse transcriptase" evidence="1">
    <location>
        <begin position="1"/>
        <end position="227"/>
    </location>
</feature>
<dbReference type="InterPro" id="IPR015095">
    <property type="entry name" value="AlkB_hom8_N"/>
</dbReference>
<dbReference type="SUPFAM" id="SSF56672">
    <property type="entry name" value="DNA/RNA polymerases"/>
    <property type="match status" value="1"/>
</dbReference>
<dbReference type="InterPro" id="IPR043502">
    <property type="entry name" value="DNA/RNA_pol_sf"/>
</dbReference>
<dbReference type="InParanoid" id="A0A3B5RBP3"/>
<dbReference type="Pfam" id="PF00078">
    <property type="entry name" value="RVT_1"/>
    <property type="match status" value="1"/>
</dbReference>